<feature type="compositionally biased region" description="Basic and acidic residues" evidence="1">
    <location>
        <begin position="1"/>
        <end position="25"/>
    </location>
</feature>
<organism evidence="2 3">
    <name type="scientific">Phialocephala subalpina</name>
    <dbReference type="NCBI Taxonomy" id="576137"/>
    <lineage>
        <taxon>Eukaryota</taxon>
        <taxon>Fungi</taxon>
        <taxon>Dikarya</taxon>
        <taxon>Ascomycota</taxon>
        <taxon>Pezizomycotina</taxon>
        <taxon>Leotiomycetes</taxon>
        <taxon>Helotiales</taxon>
        <taxon>Mollisiaceae</taxon>
        <taxon>Phialocephala</taxon>
        <taxon>Phialocephala fortinii species complex</taxon>
    </lineage>
</organism>
<evidence type="ECO:0000313" key="3">
    <source>
        <dbReference type="Proteomes" id="UP000184330"/>
    </source>
</evidence>
<name>A0A1L7XGL4_9HELO</name>
<protein>
    <submittedName>
        <fullName evidence="2">Uncharacterized protein</fullName>
    </submittedName>
</protein>
<accession>A0A1L7XGL4</accession>
<evidence type="ECO:0000313" key="2">
    <source>
        <dbReference type="EMBL" id="CZR64183.1"/>
    </source>
</evidence>
<sequence>MSDTLNHKDIRSAGLGFKRDKEHNHKWSSGSRPGPGVRLHYMDDELTWLPSEGQREKVRPMKQWGLPFVLSSCHAVFITDILVRSKSHANKVPKPHGHYCQARLAHKADALVDANDHASSALSKSLLELLPQHVNNTNSAIQTAIRSTTDADILYSFDNKGPSPGVAGRKVDLGNLVEIAEQKWVAEQTEKIIKGEYEVLDNYGETTVLASKNKNKSPKQKATILKNEPSTVKSLVDDGEDFELI</sequence>
<dbReference type="AlphaFoldDB" id="A0A1L7XGL4"/>
<dbReference type="EMBL" id="FJOG01000025">
    <property type="protein sequence ID" value="CZR64183.1"/>
    <property type="molecule type" value="Genomic_DNA"/>
</dbReference>
<gene>
    <name evidence="2" type="ORF">PAC_14080</name>
</gene>
<dbReference type="OrthoDB" id="5153521at2759"/>
<dbReference type="Proteomes" id="UP000184330">
    <property type="component" value="Unassembled WGS sequence"/>
</dbReference>
<reference evidence="2 3" key="1">
    <citation type="submission" date="2016-03" db="EMBL/GenBank/DDBJ databases">
        <authorList>
            <person name="Ploux O."/>
        </authorList>
    </citation>
    <scope>NUCLEOTIDE SEQUENCE [LARGE SCALE GENOMIC DNA]</scope>
    <source>
        <strain evidence="2 3">UAMH 11012</strain>
    </source>
</reference>
<evidence type="ECO:0000256" key="1">
    <source>
        <dbReference type="SAM" id="MobiDB-lite"/>
    </source>
</evidence>
<proteinExistence type="predicted"/>
<keyword evidence="3" id="KW-1185">Reference proteome</keyword>
<feature type="region of interest" description="Disordered" evidence="1">
    <location>
        <begin position="1"/>
        <end position="34"/>
    </location>
</feature>